<dbReference type="EMBL" id="AMQM01001385">
    <property type="status" value="NOT_ANNOTATED_CDS"/>
    <property type="molecule type" value="Genomic_DNA"/>
</dbReference>
<dbReference type="GO" id="GO:0008270">
    <property type="term" value="F:zinc ion binding"/>
    <property type="evidence" value="ECO:0007669"/>
    <property type="project" value="UniProtKB-KW"/>
</dbReference>
<dbReference type="EnsemblMetazoa" id="HelroT67664">
    <property type="protein sequence ID" value="HelroP67664"/>
    <property type="gene ID" value="HelroG67664"/>
</dbReference>
<evidence type="ECO:0000313" key="10">
    <source>
        <dbReference type="EnsemblMetazoa" id="HelroP67664"/>
    </source>
</evidence>
<accession>T1FZ36</accession>
<proteinExistence type="predicted"/>
<evidence type="ECO:0000313" key="11">
    <source>
        <dbReference type="Proteomes" id="UP000015101"/>
    </source>
</evidence>
<feature type="domain" description="RING-type" evidence="8">
    <location>
        <begin position="19"/>
        <end position="60"/>
    </location>
</feature>
<dbReference type="OMA" id="SMSEICT"/>
<dbReference type="InterPro" id="IPR017907">
    <property type="entry name" value="Znf_RING_CS"/>
</dbReference>
<dbReference type="Gene3D" id="3.30.40.10">
    <property type="entry name" value="Zinc/RING finger domain, C3HC4 (zinc finger)"/>
    <property type="match status" value="1"/>
</dbReference>
<dbReference type="GeneID" id="20214084"/>
<dbReference type="PROSITE" id="PS00518">
    <property type="entry name" value="ZF_RING_1"/>
    <property type="match status" value="1"/>
</dbReference>
<dbReference type="SUPFAM" id="SSF57850">
    <property type="entry name" value="RING/U-box"/>
    <property type="match status" value="1"/>
</dbReference>
<dbReference type="InParanoid" id="T1FZ36"/>
<evidence type="ECO:0000256" key="1">
    <source>
        <dbReference type="ARBA" id="ARBA00000900"/>
    </source>
</evidence>
<dbReference type="PROSITE" id="PS50089">
    <property type="entry name" value="ZF_RING_2"/>
    <property type="match status" value="1"/>
</dbReference>
<reference evidence="11" key="1">
    <citation type="submission" date="2012-12" db="EMBL/GenBank/DDBJ databases">
        <authorList>
            <person name="Hellsten U."/>
            <person name="Grimwood J."/>
            <person name="Chapman J.A."/>
            <person name="Shapiro H."/>
            <person name="Aerts A."/>
            <person name="Otillar R.P."/>
            <person name="Terry A.Y."/>
            <person name="Boore J.L."/>
            <person name="Simakov O."/>
            <person name="Marletaz F."/>
            <person name="Cho S.-J."/>
            <person name="Edsinger-Gonzales E."/>
            <person name="Havlak P."/>
            <person name="Kuo D.-H."/>
            <person name="Larsson T."/>
            <person name="Lv J."/>
            <person name="Arendt D."/>
            <person name="Savage R."/>
            <person name="Osoegawa K."/>
            <person name="de Jong P."/>
            <person name="Lindberg D.R."/>
            <person name="Seaver E.C."/>
            <person name="Weisblat D.A."/>
            <person name="Putnam N.H."/>
            <person name="Grigoriev I.V."/>
            <person name="Rokhsar D.S."/>
        </authorList>
    </citation>
    <scope>NUCLEOTIDE SEQUENCE</scope>
</reference>
<evidence type="ECO:0000313" key="9">
    <source>
        <dbReference type="EMBL" id="ESN96381.1"/>
    </source>
</evidence>
<keyword evidence="11" id="KW-1185">Reference proteome</keyword>
<dbReference type="EMBL" id="KB097495">
    <property type="protein sequence ID" value="ESN96381.1"/>
    <property type="molecule type" value="Genomic_DNA"/>
</dbReference>
<keyword evidence="5 7" id="KW-0863">Zinc-finger</keyword>
<comment type="catalytic activity">
    <reaction evidence="1">
        <text>S-ubiquitinyl-[E2 ubiquitin-conjugating enzyme]-L-cysteine + [acceptor protein]-L-lysine = [E2 ubiquitin-conjugating enzyme]-L-cysteine + N(6)-ubiquitinyl-[acceptor protein]-L-lysine.</text>
        <dbReference type="EC" id="2.3.2.27"/>
    </reaction>
</comment>
<dbReference type="SMART" id="SM00184">
    <property type="entry name" value="RING"/>
    <property type="match status" value="1"/>
</dbReference>
<evidence type="ECO:0000256" key="5">
    <source>
        <dbReference type="ARBA" id="ARBA00022771"/>
    </source>
</evidence>
<dbReference type="PANTHER" id="PTHR46077:SF5">
    <property type="entry name" value="RING-TYPE DOMAIN-CONTAINING PROTEIN"/>
    <property type="match status" value="1"/>
</dbReference>
<dbReference type="InterPro" id="IPR013083">
    <property type="entry name" value="Znf_RING/FYVE/PHD"/>
</dbReference>
<dbReference type="Pfam" id="PF13639">
    <property type="entry name" value="zf-RING_2"/>
    <property type="match status" value="1"/>
</dbReference>
<keyword evidence="3" id="KW-0808">Transferase</keyword>
<dbReference type="CTD" id="20214084"/>
<evidence type="ECO:0000256" key="2">
    <source>
        <dbReference type="ARBA" id="ARBA00012483"/>
    </source>
</evidence>
<reference evidence="9 11" key="2">
    <citation type="journal article" date="2013" name="Nature">
        <title>Insights into bilaterian evolution from three spiralian genomes.</title>
        <authorList>
            <person name="Simakov O."/>
            <person name="Marletaz F."/>
            <person name="Cho S.J."/>
            <person name="Edsinger-Gonzales E."/>
            <person name="Havlak P."/>
            <person name="Hellsten U."/>
            <person name="Kuo D.H."/>
            <person name="Larsson T."/>
            <person name="Lv J."/>
            <person name="Arendt D."/>
            <person name="Savage R."/>
            <person name="Osoegawa K."/>
            <person name="de Jong P."/>
            <person name="Grimwood J."/>
            <person name="Chapman J.A."/>
            <person name="Shapiro H."/>
            <person name="Aerts A."/>
            <person name="Otillar R.P."/>
            <person name="Terry A.Y."/>
            <person name="Boore J.L."/>
            <person name="Grigoriev I.V."/>
            <person name="Lindberg D.R."/>
            <person name="Seaver E.C."/>
            <person name="Weisblat D.A."/>
            <person name="Putnam N.H."/>
            <person name="Rokhsar D.S."/>
        </authorList>
    </citation>
    <scope>NUCLEOTIDE SEQUENCE</scope>
</reference>
<dbReference type="STRING" id="6412.T1FZ36"/>
<gene>
    <name evidence="10" type="primary">20214084</name>
    <name evidence="9" type="ORF">HELRODRAFT_67664</name>
</gene>
<keyword evidence="6" id="KW-0862">Zinc</keyword>
<protein>
    <recommendedName>
        <fullName evidence="2">RING-type E3 ubiquitin transferase</fullName>
        <ecNumber evidence="2">2.3.2.27</ecNumber>
    </recommendedName>
</protein>
<dbReference type="PANTHER" id="PTHR46077">
    <property type="entry name" value="E3 UBIQUITIN-PROTEIN LIGASE TOPORS"/>
    <property type="match status" value="1"/>
</dbReference>
<sequence length="102" mass="11757">VKMPTSNKKSSPNSAANQCAICLSNIEPKKRSVISTCLHEFCFSCIKKWSKENAVCPLCKQNFTEILSNIRSDADYDVYKITITNQTGYRRYNRSKILFIFY</sequence>
<organism evidence="10 11">
    <name type="scientific">Helobdella robusta</name>
    <name type="common">Californian leech</name>
    <dbReference type="NCBI Taxonomy" id="6412"/>
    <lineage>
        <taxon>Eukaryota</taxon>
        <taxon>Metazoa</taxon>
        <taxon>Spiralia</taxon>
        <taxon>Lophotrochozoa</taxon>
        <taxon>Annelida</taxon>
        <taxon>Clitellata</taxon>
        <taxon>Hirudinea</taxon>
        <taxon>Rhynchobdellida</taxon>
        <taxon>Glossiphoniidae</taxon>
        <taxon>Helobdella</taxon>
    </lineage>
</organism>
<dbReference type="Proteomes" id="UP000015101">
    <property type="component" value="Unassembled WGS sequence"/>
</dbReference>
<dbReference type="EC" id="2.3.2.27" evidence="2"/>
<dbReference type="KEGG" id="hro:HELRODRAFT_67664"/>
<dbReference type="GO" id="GO:0061630">
    <property type="term" value="F:ubiquitin protein ligase activity"/>
    <property type="evidence" value="ECO:0007669"/>
    <property type="project" value="UniProtKB-EC"/>
</dbReference>
<dbReference type="eggNOG" id="KOG4430">
    <property type="taxonomic scope" value="Eukaryota"/>
</dbReference>
<name>T1FZ36_HELRO</name>
<evidence type="ECO:0000259" key="8">
    <source>
        <dbReference type="PROSITE" id="PS50089"/>
    </source>
</evidence>
<dbReference type="RefSeq" id="XP_009025119.1">
    <property type="nucleotide sequence ID" value="XM_009026871.1"/>
</dbReference>
<keyword evidence="4" id="KW-0479">Metal-binding</keyword>
<evidence type="ECO:0000256" key="7">
    <source>
        <dbReference type="PROSITE-ProRule" id="PRU00175"/>
    </source>
</evidence>
<dbReference type="OrthoDB" id="365379at2759"/>
<dbReference type="AlphaFoldDB" id="T1FZ36"/>
<evidence type="ECO:0000256" key="6">
    <source>
        <dbReference type="ARBA" id="ARBA00022833"/>
    </source>
</evidence>
<dbReference type="InterPro" id="IPR001841">
    <property type="entry name" value="Znf_RING"/>
</dbReference>
<evidence type="ECO:0000256" key="4">
    <source>
        <dbReference type="ARBA" id="ARBA00022723"/>
    </source>
</evidence>
<dbReference type="HOGENOM" id="CLU_2284428_0_0_1"/>
<evidence type="ECO:0000256" key="3">
    <source>
        <dbReference type="ARBA" id="ARBA00022679"/>
    </source>
</evidence>
<reference evidence="10" key="3">
    <citation type="submission" date="2015-06" db="UniProtKB">
        <authorList>
            <consortium name="EnsemblMetazoa"/>
        </authorList>
    </citation>
    <scope>IDENTIFICATION</scope>
</reference>